<dbReference type="SUPFAM" id="SSF53335">
    <property type="entry name" value="S-adenosyl-L-methionine-dependent methyltransferases"/>
    <property type="match status" value="1"/>
</dbReference>
<sequence length="350" mass="39911">MSISTWKLIDDHIVVVDKKTGTPTELKHSVIVKDLLTYKYWDYLAWSVATLRDSEVLAVGYGAGTFTQLLTKWGIPSTGVGIEIDENYKELHSLYPSYEVKYSDFRSGLADIKSTFDTVIIDVYDEDGYVDDAYDVEWMKTYLSLRKKNGRVVFHCMDLLATLLAAEVPLPTTPTILSTMLHRIRSVTDEPVYIVPLWSSYLLWIGPPPERIETNIPHVQWLDSFLCSRMKLVDVSESKSIFSRPWTYTNIAEVNSNVLLELKQSVPELLERFNTLVEVMGPVLQKPPTDDQIYSAINSLQGSALCEARNIHALSFLYAMLGNWQDSSKGLEEKNLEFLGWLEDFSLKKM</sequence>
<dbReference type="RefSeq" id="WP_188388172.1">
    <property type="nucleotide sequence ID" value="NZ_BMFK01000001.1"/>
</dbReference>
<name>A0A917ATN8_9BACI</name>
<dbReference type="AlphaFoldDB" id="A0A917ATN8"/>
<dbReference type="EMBL" id="BMFK01000001">
    <property type="protein sequence ID" value="GGE69550.1"/>
    <property type="molecule type" value="Genomic_DNA"/>
</dbReference>
<evidence type="ECO:0000313" key="2">
    <source>
        <dbReference type="Proteomes" id="UP000605259"/>
    </source>
</evidence>
<evidence type="ECO:0000313" key="1">
    <source>
        <dbReference type="EMBL" id="GGE69550.1"/>
    </source>
</evidence>
<protein>
    <recommendedName>
        <fullName evidence="3">Methyltransferase domain-containing protein</fullName>
    </recommendedName>
</protein>
<gene>
    <name evidence="1" type="ORF">GCM10007140_19500</name>
</gene>
<accession>A0A917ATN8</accession>
<reference evidence="1" key="1">
    <citation type="journal article" date="2014" name="Int. J. Syst. Evol. Microbiol.">
        <title>Complete genome sequence of Corynebacterium casei LMG S-19264T (=DSM 44701T), isolated from a smear-ripened cheese.</title>
        <authorList>
            <consortium name="US DOE Joint Genome Institute (JGI-PGF)"/>
            <person name="Walter F."/>
            <person name="Albersmeier A."/>
            <person name="Kalinowski J."/>
            <person name="Ruckert C."/>
        </authorList>
    </citation>
    <scope>NUCLEOTIDE SEQUENCE</scope>
    <source>
        <strain evidence="1">CGMCC 1.12698</strain>
    </source>
</reference>
<proteinExistence type="predicted"/>
<dbReference type="Proteomes" id="UP000605259">
    <property type="component" value="Unassembled WGS sequence"/>
</dbReference>
<keyword evidence="2" id="KW-1185">Reference proteome</keyword>
<dbReference type="InterPro" id="IPR029063">
    <property type="entry name" value="SAM-dependent_MTases_sf"/>
</dbReference>
<reference evidence="1" key="2">
    <citation type="submission" date="2020-09" db="EMBL/GenBank/DDBJ databases">
        <authorList>
            <person name="Sun Q."/>
            <person name="Zhou Y."/>
        </authorList>
    </citation>
    <scope>NUCLEOTIDE SEQUENCE</scope>
    <source>
        <strain evidence="1">CGMCC 1.12698</strain>
    </source>
</reference>
<evidence type="ECO:0008006" key="3">
    <source>
        <dbReference type="Google" id="ProtNLM"/>
    </source>
</evidence>
<comment type="caution">
    <text evidence="1">The sequence shown here is derived from an EMBL/GenBank/DDBJ whole genome shotgun (WGS) entry which is preliminary data.</text>
</comment>
<dbReference type="Gene3D" id="3.40.50.150">
    <property type="entry name" value="Vaccinia Virus protein VP39"/>
    <property type="match status" value="1"/>
</dbReference>
<organism evidence="1 2">
    <name type="scientific">Priestia taiwanensis</name>
    <dbReference type="NCBI Taxonomy" id="1347902"/>
    <lineage>
        <taxon>Bacteria</taxon>
        <taxon>Bacillati</taxon>
        <taxon>Bacillota</taxon>
        <taxon>Bacilli</taxon>
        <taxon>Bacillales</taxon>
        <taxon>Bacillaceae</taxon>
        <taxon>Priestia</taxon>
    </lineage>
</organism>